<dbReference type="EMBL" id="JBHUON010000002">
    <property type="protein sequence ID" value="MFD2863735.1"/>
    <property type="molecule type" value="Genomic_DNA"/>
</dbReference>
<comment type="caution">
    <text evidence="3">The sequence shown here is derived from an EMBL/GenBank/DDBJ whole genome shotgun (WGS) entry which is preliminary data.</text>
</comment>
<dbReference type="Gene3D" id="2.60.120.10">
    <property type="entry name" value="Jelly Rolls"/>
    <property type="match status" value="1"/>
</dbReference>
<name>A0ABW5XJJ0_9SPHI</name>
<evidence type="ECO:0000259" key="2">
    <source>
        <dbReference type="Pfam" id="PF07883"/>
    </source>
</evidence>
<reference evidence="4" key="1">
    <citation type="journal article" date="2019" name="Int. J. Syst. Evol. Microbiol.">
        <title>The Global Catalogue of Microorganisms (GCM) 10K type strain sequencing project: providing services to taxonomists for standard genome sequencing and annotation.</title>
        <authorList>
            <consortium name="The Broad Institute Genomics Platform"/>
            <consortium name="The Broad Institute Genome Sequencing Center for Infectious Disease"/>
            <person name="Wu L."/>
            <person name="Ma J."/>
        </authorList>
    </citation>
    <scope>NUCLEOTIDE SEQUENCE [LARGE SCALE GENOMIC DNA]</scope>
    <source>
        <strain evidence="4">KCTC 52232</strain>
    </source>
</reference>
<dbReference type="InterPro" id="IPR014500">
    <property type="entry name" value="UCP019307_cupin"/>
</dbReference>
<organism evidence="3 4">
    <name type="scientific">Mucilaginibacter antarcticus</name>
    <dbReference type="NCBI Taxonomy" id="1855725"/>
    <lineage>
        <taxon>Bacteria</taxon>
        <taxon>Pseudomonadati</taxon>
        <taxon>Bacteroidota</taxon>
        <taxon>Sphingobacteriia</taxon>
        <taxon>Sphingobacteriales</taxon>
        <taxon>Sphingobacteriaceae</taxon>
        <taxon>Mucilaginibacter</taxon>
    </lineage>
</organism>
<sequence length="168" mass="18562">MTINLQKIHVNASETFPNSKFPVLLYKNILELPGLFPAKYVSDLFERNNWSNSWDAGIFDCHHYHSNVHEAMGVYKGSTTVMLGGEGGVEVTLEKGDVLIIPAGVAHKNMGSEHDISCVGAYPLGQDYDMMYGKPEEREQAADNLIKTPIPDTDPVRGGDGLPDIWKD</sequence>
<dbReference type="Proteomes" id="UP001597601">
    <property type="component" value="Unassembled WGS sequence"/>
</dbReference>
<accession>A0ABW5XJJ0</accession>
<dbReference type="InterPro" id="IPR011051">
    <property type="entry name" value="RmlC_Cupin_sf"/>
</dbReference>
<keyword evidence="4" id="KW-1185">Reference proteome</keyword>
<dbReference type="RefSeq" id="WP_377123548.1">
    <property type="nucleotide sequence ID" value="NZ_JBHUHN010000001.1"/>
</dbReference>
<dbReference type="CDD" id="cd02219">
    <property type="entry name" value="cupin_YjlB-like"/>
    <property type="match status" value="1"/>
</dbReference>
<feature type="domain" description="Cupin type-2" evidence="2">
    <location>
        <begin position="62"/>
        <end position="108"/>
    </location>
</feature>
<dbReference type="PANTHER" id="PTHR36448">
    <property type="entry name" value="BLR7373 PROTEIN"/>
    <property type="match status" value="1"/>
</dbReference>
<dbReference type="Pfam" id="PF07883">
    <property type="entry name" value="Cupin_2"/>
    <property type="match status" value="1"/>
</dbReference>
<dbReference type="InterPro" id="IPR013096">
    <property type="entry name" value="Cupin_2"/>
</dbReference>
<protein>
    <submittedName>
        <fullName evidence="3">Cupin domain-containing protein</fullName>
    </submittedName>
</protein>
<evidence type="ECO:0000256" key="1">
    <source>
        <dbReference type="SAM" id="MobiDB-lite"/>
    </source>
</evidence>
<dbReference type="SUPFAM" id="SSF51182">
    <property type="entry name" value="RmlC-like cupins"/>
    <property type="match status" value="1"/>
</dbReference>
<feature type="region of interest" description="Disordered" evidence="1">
    <location>
        <begin position="147"/>
        <end position="168"/>
    </location>
</feature>
<dbReference type="InterPro" id="IPR014710">
    <property type="entry name" value="RmlC-like_jellyroll"/>
</dbReference>
<proteinExistence type="predicted"/>
<gene>
    <name evidence="3" type="ORF">ACFSYC_03450</name>
</gene>
<dbReference type="PIRSF" id="PIRSF019307">
    <property type="entry name" value="UCP019307"/>
    <property type="match status" value="1"/>
</dbReference>
<dbReference type="PANTHER" id="PTHR36448:SF2">
    <property type="entry name" value="CUPIN TYPE-1 DOMAIN-CONTAINING PROTEIN"/>
    <property type="match status" value="1"/>
</dbReference>
<evidence type="ECO:0000313" key="4">
    <source>
        <dbReference type="Proteomes" id="UP001597601"/>
    </source>
</evidence>
<evidence type="ECO:0000313" key="3">
    <source>
        <dbReference type="EMBL" id="MFD2863735.1"/>
    </source>
</evidence>
<dbReference type="InterPro" id="IPR047121">
    <property type="entry name" value="YjiB-like"/>
</dbReference>